<dbReference type="PATRIC" id="fig|1095749.3.peg.725"/>
<comment type="caution">
    <text evidence="2">The sequence shown here is derived from an EMBL/GenBank/DDBJ whole genome shotgun (WGS) entry which is preliminary data.</text>
</comment>
<proteinExistence type="predicted"/>
<comment type="function">
    <text evidence="1">Part of the beta sliding clamp loading complex, which hydrolyzes ATP to load the beta clamp onto primed DNA to form the DNA replication pre-initiation complex. DNA polymerase III is a complex, multichain enzyme responsible for most of the replicative synthesis in bacteria. This DNA polymerase also exhibits 3' to 5' exonuclease activity.</text>
</comment>
<keyword evidence="3" id="KW-1185">Reference proteome</keyword>
<evidence type="ECO:0000313" key="3">
    <source>
        <dbReference type="Proteomes" id="UP000006457"/>
    </source>
</evidence>
<evidence type="ECO:0000256" key="1">
    <source>
        <dbReference type="PIRNR" id="PIRNR029225"/>
    </source>
</evidence>
<dbReference type="eggNOG" id="COG3050">
    <property type="taxonomic scope" value="Bacteria"/>
</dbReference>
<dbReference type="InterPro" id="IPR036654">
    <property type="entry name" value="DNA_pol_III_psi_sf"/>
</dbReference>
<dbReference type="SUPFAM" id="SSF102220">
    <property type="entry name" value="DNA polymerase III psi subunit"/>
    <property type="match status" value="1"/>
</dbReference>
<organism evidence="2 3">
    <name type="scientific">Pasteurella bettyae CCUG 2042</name>
    <dbReference type="NCBI Taxonomy" id="1095749"/>
    <lineage>
        <taxon>Bacteria</taxon>
        <taxon>Pseudomonadati</taxon>
        <taxon>Pseudomonadota</taxon>
        <taxon>Gammaproteobacteria</taxon>
        <taxon>Pasteurellales</taxon>
        <taxon>Pasteurellaceae</taxon>
        <taxon>Pasteurella</taxon>
    </lineage>
</organism>
<protein>
    <recommendedName>
        <fullName evidence="1">DNA polymerase III subunit psi</fullName>
    </recommendedName>
</protein>
<dbReference type="RefSeq" id="WP_005759761.1">
    <property type="nucleotide sequence ID" value="NZ_AJSX01000018.1"/>
</dbReference>
<keyword evidence="1 2" id="KW-0548">Nucleotidyltransferase</keyword>
<dbReference type="Pfam" id="PF03603">
    <property type="entry name" value="DNA_III_psi"/>
    <property type="match status" value="1"/>
</dbReference>
<dbReference type="Proteomes" id="UP000006457">
    <property type="component" value="Unassembled WGS sequence"/>
</dbReference>
<dbReference type="GO" id="GO:0006260">
    <property type="term" value="P:DNA replication"/>
    <property type="evidence" value="ECO:0007669"/>
    <property type="project" value="UniProtKB-KW"/>
</dbReference>
<dbReference type="AlphaFoldDB" id="I3DFN8"/>
<keyword evidence="1" id="KW-0239">DNA-directed DNA polymerase</keyword>
<dbReference type="InterPro" id="IPR004615">
    <property type="entry name" value="DNA_pol_III_psi"/>
</dbReference>
<dbReference type="EMBL" id="AJSX01000018">
    <property type="protein sequence ID" value="EIJ70531.1"/>
    <property type="molecule type" value="Genomic_DNA"/>
</dbReference>
<accession>I3DFN8</accession>
<name>I3DFN8_9PAST</name>
<dbReference type="GO" id="GO:0003887">
    <property type="term" value="F:DNA-directed DNA polymerase activity"/>
    <property type="evidence" value="ECO:0007669"/>
    <property type="project" value="UniProtKB-KW"/>
</dbReference>
<dbReference type="PIRSF" id="PIRSF029225">
    <property type="entry name" value="DNA_pol_III_psi"/>
    <property type="match status" value="1"/>
</dbReference>
<keyword evidence="1 2" id="KW-0808">Transferase</keyword>
<reference evidence="2 3" key="1">
    <citation type="submission" date="2012-03" db="EMBL/GenBank/DDBJ databases">
        <authorList>
            <person name="Harkins D.M."/>
            <person name="Madupu R."/>
            <person name="Durkin A.S."/>
            <person name="Torralba M."/>
            <person name="Methe B."/>
            <person name="Sutton G.G."/>
            <person name="Nelson K.E."/>
        </authorList>
    </citation>
    <scope>NUCLEOTIDE SEQUENCE [LARGE SCALE GENOMIC DNA]</scope>
    <source>
        <strain evidence="2 3">CCUG 2042</strain>
    </source>
</reference>
<dbReference type="GO" id="GO:0008408">
    <property type="term" value="F:3'-5' exonuclease activity"/>
    <property type="evidence" value="ECO:0007669"/>
    <property type="project" value="InterPro"/>
</dbReference>
<dbReference type="NCBIfam" id="NF005335">
    <property type="entry name" value="PRK06856.1-1"/>
    <property type="match status" value="1"/>
</dbReference>
<sequence>MNRRDLLLKEMGITQWQLHRPEALKGAVNIVVDESIHLVIIAEQSLNTKDPFVQDILRSAEIKPQNCLFINFQQAPHLLVQHPVNYWLLTQEQEKLEQIQTLFTLKNSLWQCADLESLKQDSQAKRVLWKQIQTALI</sequence>
<dbReference type="Gene3D" id="3.40.50.10220">
    <property type="entry name" value="DNA polymerase III, psi subunit"/>
    <property type="match status" value="1"/>
</dbReference>
<keyword evidence="1" id="KW-0235">DNA replication</keyword>
<evidence type="ECO:0000313" key="2">
    <source>
        <dbReference type="EMBL" id="EIJ70531.1"/>
    </source>
</evidence>
<dbReference type="OrthoDB" id="5682636at2"/>
<gene>
    <name evidence="2" type="ORF">HMPREF1052_2128</name>
</gene>